<gene>
    <name evidence="2" type="ORF">E0485_21920</name>
</gene>
<keyword evidence="1" id="KW-1133">Transmembrane helix</keyword>
<protein>
    <submittedName>
        <fullName evidence="2">Uncharacterized protein</fullName>
    </submittedName>
</protein>
<proteinExistence type="predicted"/>
<dbReference type="OrthoDB" id="109833at2"/>
<evidence type="ECO:0000256" key="1">
    <source>
        <dbReference type="SAM" id="Phobius"/>
    </source>
</evidence>
<name>A0A4R4E5F1_9BACL</name>
<feature type="transmembrane region" description="Helical" evidence="1">
    <location>
        <begin position="67"/>
        <end position="89"/>
    </location>
</feature>
<dbReference type="AlphaFoldDB" id="A0A4R4E5F1"/>
<dbReference type="Proteomes" id="UP000295418">
    <property type="component" value="Unassembled WGS sequence"/>
</dbReference>
<feature type="transmembrane region" description="Helical" evidence="1">
    <location>
        <begin position="6"/>
        <end position="28"/>
    </location>
</feature>
<keyword evidence="1" id="KW-0472">Membrane</keyword>
<keyword evidence="1" id="KW-0812">Transmembrane</keyword>
<reference evidence="2 3" key="1">
    <citation type="submission" date="2019-03" db="EMBL/GenBank/DDBJ databases">
        <authorList>
            <person name="Kim M.K.M."/>
        </authorList>
    </citation>
    <scope>NUCLEOTIDE SEQUENCE [LARGE SCALE GENOMIC DNA]</scope>
    <source>
        <strain evidence="2 3">18JY21-1</strain>
    </source>
</reference>
<sequence length="130" mass="14947">MYWSEWSLPRILILFVGLAYLLIGIQVTMSHYRQNFYRKVMLAPVLSAPIYFIVAVVLAFWGRAWLFTAFHILMWIAVISGLIGFYYHVRGVGLRVGGYALRNFLIGPPIMMPLMYAAIAVLGLIAVYWR</sequence>
<organism evidence="2 3">
    <name type="scientific">Paenibacillus albiflavus</name>
    <dbReference type="NCBI Taxonomy" id="2545760"/>
    <lineage>
        <taxon>Bacteria</taxon>
        <taxon>Bacillati</taxon>
        <taxon>Bacillota</taxon>
        <taxon>Bacilli</taxon>
        <taxon>Bacillales</taxon>
        <taxon>Paenibacillaceae</taxon>
        <taxon>Paenibacillus</taxon>
    </lineage>
</organism>
<evidence type="ECO:0000313" key="2">
    <source>
        <dbReference type="EMBL" id="TCZ72865.1"/>
    </source>
</evidence>
<dbReference type="EMBL" id="SKFG01000036">
    <property type="protein sequence ID" value="TCZ72865.1"/>
    <property type="molecule type" value="Genomic_DNA"/>
</dbReference>
<feature type="transmembrane region" description="Helical" evidence="1">
    <location>
        <begin position="40"/>
        <end position="61"/>
    </location>
</feature>
<keyword evidence="3" id="KW-1185">Reference proteome</keyword>
<evidence type="ECO:0000313" key="3">
    <source>
        <dbReference type="Proteomes" id="UP000295418"/>
    </source>
</evidence>
<accession>A0A4R4E5F1</accession>
<comment type="caution">
    <text evidence="2">The sequence shown here is derived from an EMBL/GenBank/DDBJ whole genome shotgun (WGS) entry which is preliminary data.</text>
</comment>
<dbReference type="RefSeq" id="WP_132420198.1">
    <property type="nucleotide sequence ID" value="NZ_SKFG01000036.1"/>
</dbReference>
<feature type="transmembrane region" description="Helical" evidence="1">
    <location>
        <begin position="110"/>
        <end position="129"/>
    </location>
</feature>